<dbReference type="InterPro" id="IPR006076">
    <property type="entry name" value="FAD-dep_OxRdtase"/>
</dbReference>
<dbReference type="InterPro" id="IPR036188">
    <property type="entry name" value="FAD/NAD-bd_sf"/>
</dbReference>
<evidence type="ECO:0000313" key="3">
    <source>
        <dbReference type="EMBL" id="KAK3055548.1"/>
    </source>
</evidence>
<dbReference type="Gene3D" id="3.50.50.60">
    <property type="entry name" value="FAD/NAD(P)-binding domain"/>
    <property type="match status" value="1"/>
</dbReference>
<dbReference type="PANTHER" id="PTHR13847:SF213">
    <property type="entry name" value="DEPENDENT OXIDOREDUCTASE, PUTATIVE-RELATED"/>
    <property type="match status" value="1"/>
</dbReference>
<reference evidence="3" key="1">
    <citation type="submission" date="2023-04" db="EMBL/GenBank/DDBJ databases">
        <title>Black Yeasts Isolated from many extreme environments.</title>
        <authorList>
            <person name="Coleine C."/>
            <person name="Stajich J.E."/>
            <person name="Selbmann L."/>
        </authorList>
    </citation>
    <scope>NUCLEOTIDE SEQUENCE</scope>
    <source>
        <strain evidence="3">CCFEE 5312</strain>
    </source>
</reference>
<gene>
    <name evidence="3" type="ORF">LTR09_003468</name>
</gene>
<organism evidence="3 4">
    <name type="scientific">Extremus antarcticus</name>
    <dbReference type="NCBI Taxonomy" id="702011"/>
    <lineage>
        <taxon>Eukaryota</taxon>
        <taxon>Fungi</taxon>
        <taxon>Dikarya</taxon>
        <taxon>Ascomycota</taxon>
        <taxon>Pezizomycotina</taxon>
        <taxon>Dothideomycetes</taxon>
        <taxon>Dothideomycetidae</taxon>
        <taxon>Mycosphaerellales</taxon>
        <taxon>Extremaceae</taxon>
        <taxon>Extremus</taxon>
    </lineage>
</organism>
<feature type="region of interest" description="Disordered" evidence="1">
    <location>
        <begin position="1"/>
        <end position="27"/>
    </location>
</feature>
<evidence type="ECO:0000256" key="1">
    <source>
        <dbReference type="SAM" id="MobiDB-lite"/>
    </source>
</evidence>
<dbReference type="AlphaFoldDB" id="A0AAJ0DKB3"/>
<dbReference type="Pfam" id="PF01266">
    <property type="entry name" value="DAO"/>
    <property type="match status" value="1"/>
</dbReference>
<comment type="caution">
    <text evidence="3">The sequence shown here is derived from an EMBL/GenBank/DDBJ whole genome shotgun (WGS) entry which is preliminary data.</text>
</comment>
<dbReference type="EMBL" id="JAWDJX010000008">
    <property type="protein sequence ID" value="KAK3055548.1"/>
    <property type="molecule type" value="Genomic_DNA"/>
</dbReference>
<dbReference type="SUPFAM" id="SSF51905">
    <property type="entry name" value="FAD/NAD(P)-binding domain"/>
    <property type="match status" value="1"/>
</dbReference>
<dbReference type="GO" id="GO:0005737">
    <property type="term" value="C:cytoplasm"/>
    <property type="evidence" value="ECO:0007669"/>
    <property type="project" value="TreeGrafter"/>
</dbReference>
<evidence type="ECO:0000313" key="4">
    <source>
        <dbReference type="Proteomes" id="UP001271007"/>
    </source>
</evidence>
<sequence>MSNESRFASLRDRLNKDPGLPVSNPTISYWQQPPAKAVATLQPSSLPNETDIVIIGSGITGCSIAKHLLENDSNTRVTVLEARNICSGATGRNGGNIKAVPEHTVAELGKEKARDIVPFTLANLEALIKLNDGLSHELQKAGEVRLVETMNVFTTQAGFDEFSAAVREFDDGFPDFRGRGRLIQREELKSKHGIHNAAGGYIASAGAAWPYRLITGIFSDLLQQYHDRFSIEAQTPVESIEANDDDSYTVHRTRGSIKTETIIHATNGHAAHLLPGLRGPLFPVRGQMTTQTPTAVSEKCAGMKSWSLTYDHGFDYVIQSPSTNEIFAGGGLGQAYERGLAEIGNTDDSVNSVLALAHLGGAMNAVFGIEEAVAMASGVKAAWTGVMGFTSDGLPLVGRLPQEATQRSGKGEWVSAGFNGYGMVNAWLCGKHVAESVLGKESPEFVPEAYKMSAERLTGMSADDGARYWISTLGLD</sequence>
<keyword evidence="4" id="KW-1185">Reference proteome</keyword>
<proteinExistence type="predicted"/>
<protein>
    <recommendedName>
        <fullName evidence="2">FAD dependent oxidoreductase domain-containing protein</fullName>
    </recommendedName>
</protein>
<dbReference type="Proteomes" id="UP001271007">
    <property type="component" value="Unassembled WGS sequence"/>
</dbReference>
<name>A0AAJ0DKB3_9PEZI</name>
<dbReference type="PANTHER" id="PTHR13847">
    <property type="entry name" value="SARCOSINE DEHYDROGENASE-RELATED"/>
    <property type="match status" value="1"/>
</dbReference>
<accession>A0AAJ0DKB3</accession>
<evidence type="ECO:0000259" key="2">
    <source>
        <dbReference type="Pfam" id="PF01266"/>
    </source>
</evidence>
<feature type="domain" description="FAD dependent oxidoreductase" evidence="2">
    <location>
        <begin position="51"/>
        <end position="435"/>
    </location>
</feature>
<dbReference type="Gene3D" id="3.30.9.10">
    <property type="entry name" value="D-Amino Acid Oxidase, subunit A, domain 2"/>
    <property type="match status" value="1"/>
</dbReference>